<keyword evidence="3" id="KW-1185">Reference proteome</keyword>
<dbReference type="RefSeq" id="WP_068899225.1">
    <property type="nucleotide sequence ID" value="NZ_JBHUIF010000020.1"/>
</dbReference>
<sequence>MSISSNSALNRLVDNNSLDKLKINDVVTRPDISTNSVDVNFFKYVQSEVSEQVQGVSPSDTFKNLLNQLKSASFDQDKLTKNVEQAENHIELAKAKLAADEKATQALIIAKLAQSGAQAINKITSTN</sequence>
<dbReference type="Proteomes" id="UP000094936">
    <property type="component" value="Unassembled WGS sequence"/>
</dbReference>
<dbReference type="AlphaFoldDB" id="A0A1C3ER16"/>
<evidence type="ECO:0000313" key="2">
    <source>
        <dbReference type="EMBL" id="ODA35677.1"/>
    </source>
</evidence>
<dbReference type="OrthoDB" id="9852453at2"/>
<proteinExistence type="predicted"/>
<evidence type="ECO:0000256" key="1">
    <source>
        <dbReference type="SAM" id="Coils"/>
    </source>
</evidence>
<protein>
    <submittedName>
        <fullName evidence="2">Uncharacterized protein</fullName>
    </submittedName>
</protein>
<comment type="caution">
    <text evidence="2">The sequence shown here is derived from an EMBL/GenBank/DDBJ whole genome shotgun (WGS) entry which is preliminary data.</text>
</comment>
<evidence type="ECO:0000313" key="3">
    <source>
        <dbReference type="Proteomes" id="UP000094936"/>
    </source>
</evidence>
<name>A0A1C3ER16_9GAMM</name>
<keyword evidence="1" id="KW-0175">Coiled coil</keyword>
<dbReference type="EMBL" id="LYBM01000003">
    <property type="protein sequence ID" value="ODA35677.1"/>
    <property type="molecule type" value="Genomic_DNA"/>
</dbReference>
<reference evidence="2 3" key="1">
    <citation type="submission" date="2016-05" db="EMBL/GenBank/DDBJ databases">
        <title>Genomic Taxonomy of the Vibrionaceae.</title>
        <authorList>
            <person name="Gomez-Gil B."/>
            <person name="Enciso-Ibarra J."/>
        </authorList>
    </citation>
    <scope>NUCLEOTIDE SEQUENCE [LARGE SCALE GENOMIC DNA]</scope>
    <source>
        <strain evidence="2 3">CAIM 1920</strain>
    </source>
</reference>
<dbReference type="STRING" id="1080227.A8L45_03420"/>
<organism evidence="2 3">
    <name type="scientific">Veronia pacifica</name>
    <dbReference type="NCBI Taxonomy" id="1080227"/>
    <lineage>
        <taxon>Bacteria</taxon>
        <taxon>Pseudomonadati</taxon>
        <taxon>Pseudomonadota</taxon>
        <taxon>Gammaproteobacteria</taxon>
        <taxon>Vibrionales</taxon>
        <taxon>Vibrionaceae</taxon>
        <taxon>Veronia</taxon>
    </lineage>
</organism>
<feature type="coiled-coil region" evidence="1">
    <location>
        <begin position="76"/>
        <end position="103"/>
    </location>
</feature>
<accession>A0A1C3ER16</accession>
<gene>
    <name evidence="2" type="ORF">A8L45_03420</name>
</gene>